<dbReference type="PANTHER" id="PTHR34261:SF1">
    <property type="entry name" value="TUBULIN POLYMERIZATION-PROMOTING PROTEIN"/>
    <property type="match status" value="1"/>
</dbReference>
<organism evidence="1 2">
    <name type="scientific">Potamilus streckersoni</name>
    <dbReference type="NCBI Taxonomy" id="2493646"/>
    <lineage>
        <taxon>Eukaryota</taxon>
        <taxon>Metazoa</taxon>
        <taxon>Spiralia</taxon>
        <taxon>Lophotrochozoa</taxon>
        <taxon>Mollusca</taxon>
        <taxon>Bivalvia</taxon>
        <taxon>Autobranchia</taxon>
        <taxon>Heteroconchia</taxon>
        <taxon>Palaeoheterodonta</taxon>
        <taxon>Unionida</taxon>
        <taxon>Unionoidea</taxon>
        <taxon>Unionidae</taxon>
        <taxon>Ambleminae</taxon>
        <taxon>Lampsilini</taxon>
        <taxon>Potamilus</taxon>
    </lineage>
</organism>
<protein>
    <submittedName>
        <fullName evidence="1">Uncharacterized protein</fullName>
    </submittedName>
</protein>
<keyword evidence="2" id="KW-1185">Reference proteome</keyword>
<dbReference type="Proteomes" id="UP001195483">
    <property type="component" value="Unassembled WGS sequence"/>
</dbReference>
<proteinExistence type="predicted"/>
<name>A0AAE0TIL0_9BIVA</name>
<dbReference type="InterPro" id="IPR053358">
    <property type="entry name" value="Diff-assoc_signaling"/>
</dbReference>
<accession>A0AAE0TIL0</accession>
<comment type="caution">
    <text evidence="1">The sequence shown here is derived from an EMBL/GenBank/DDBJ whole genome shotgun (WGS) entry which is preliminary data.</text>
</comment>
<reference evidence="1" key="3">
    <citation type="submission" date="2023-05" db="EMBL/GenBank/DDBJ databases">
        <authorList>
            <person name="Smith C.H."/>
        </authorList>
    </citation>
    <scope>NUCLEOTIDE SEQUENCE</scope>
    <source>
        <strain evidence="1">CHS0354</strain>
        <tissue evidence="1">Mantle</tissue>
    </source>
</reference>
<evidence type="ECO:0000313" key="1">
    <source>
        <dbReference type="EMBL" id="KAK3611060.1"/>
    </source>
</evidence>
<dbReference type="EMBL" id="JAEAOA010001707">
    <property type="protein sequence ID" value="KAK3611060.1"/>
    <property type="molecule type" value="Genomic_DNA"/>
</dbReference>
<sequence>MGVLTLTSDDIYMNGLTNGSIFYARSYNKVMSRNLMTYTLVCLILLQLHFIQTQDETSFAEYESYSSVNNRVRGISAENSMITAGNSRCRSNHKCSTYGREYYWCYTDDSGKWDYCCDGDCIRIGTIENPIMQCGTGTTYASCGGSGDRAADGTKCRSLHPCGTHGSNRPGYYWCYDDDNNEKECCNPYNETCIILSNYCYAKP</sequence>
<gene>
    <name evidence="1" type="ORF">CHS0354_028540</name>
</gene>
<dbReference type="AlphaFoldDB" id="A0AAE0TIL0"/>
<reference evidence="1" key="2">
    <citation type="journal article" date="2021" name="Genome Biol. Evol.">
        <title>Developing a high-quality reference genome for a parasitic bivalve with doubly uniparental inheritance (Bivalvia: Unionida).</title>
        <authorList>
            <person name="Smith C.H."/>
        </authorList>
    </citation>
    <scope>NUCLEOTIDE SEQUENCE</scope>
    <source>
        <strain evidence="1">CHS0354</strain>
        <tissue evidence="1">Mantle</tissue>
    </source>
</reference>
<dbReference type="PANTHER" id="PTHR34261">
    <property type="entry name" value="APC REGULATOR OF WNT-SIGNALING PATHWAY-RELATED"/>
    <property type="match status" value="1"/>
</dbReference>
<evidence type="ECO:0000313" key="2">
    <source>
        <dbReference type="Proteomes" id="UP001195483"/>
    </source>
</evidence>
<reference evidence="1" key="1">
    <citation type="journal article" date="2021" name="Genome Biol. Evol.">
        <title>A High-Quality Reference Genome for a Parasitic Bivalve with Doubly Uniparental Inheritance (Bivalvia: Unionida).</title>
        <authorList>
            <person name="Smith C.H."/>
        </authorList>
    </citation>
    <scope>NUCLEOTIDE SEQUENCE</scope>
    <source>
        <strain evidence="1">CHS0354</strain>
    </source>
</reference>